<protein>
    <submittedName>
        <fullName evidence="2">Uncharacterized protein</fullName>
    </submittedName>
</protein>
<evidence type="ECO:0000256" key="1">
    <source>
        <dbReference type="SAM" id="MobiDB-lite"/>
    </source>
</evidence>
<comment type="caution">
    <text evidence="2">The sequence shown here is derived from an EMBL/GenBank/DDBJ whole genome shotgun (WGS) entry which is preliminary data.</text>
</comment>
<evidence type="ECO:0000313" key="2">
    <source>
        <dbReference type="EMBL" id="KII00265.1"/>
    </source>
</evidence>
<feature type="region of interest" description="Disordered" evidence="1">
    <location>
        <begin position="103"/>
        <end position="124"/>
    </location>
</feature>
<accession>A0A0C2FLT9</accession>
<dbReference type="EMBL" id="JROO01000005">
    <property type="protein sequence ID" value="KII00265.1"/>
    <property type="molecule type" value="Genomic_DNA"/>
</dbReference>
<dbReference type="Proteomes" id="UP000031675">
    <property type="component" value="Unassembled WGS sequence"/>
</dbReference>
<gene>
    <name evidence="2" type="ORF">LP52_02375</name>
</gene>
<proteinExistence type="predicted"/>
<reference evidence="3" key="1">
    <citation type="journal article" date="2015" name="Chem. Biol.">
        <title>Structure, bioactivity, and resistance mechanism of streptomonomicin, an unusual lasso Peptide from an understudied halophilic actinomycete.</title>
        <authorList>
            <person name="Metelev M."/>
            <person name="Tietz J.I."/>
            <person name="Melby J.O."/>
            <person name="Blair P.M."/>
            <person name="Zhu L."/>
            <person name="Livnat I."/>
            <person name="Severinov K."/>
            <person name="Mitchell D.A."/>
        </authorList>
    </citation>
    <scope>NUCLEOTIDE SEQUENCE [LARGE SCALE GENOMIC DNA]</scope>
    <source>
        <strain evidence="3">YIM 90003</strain>
    </source>
</reference>
<dbReference type="AlphaFoldDB" id="A0A0C2FLT9"/>
<sequence>MRSPLLPGFTFNEGRHTHPTWLTEDGVSEVARGRPAGHRMRGVDEVYEHVTPAMKGQMRTVLDHHWRQSLQVVKPAEREWLVETVPRLGEYYRAAGAKADWWGSGSEIVSRSSPRAGPGTEKDR</sequence>
<evidence type="ECO:0000313" key="3">
    <source>
        <dbReference type="Proteomes" id="UP000031675"/>
    </source>
</evidence>
<keyword evidence="3" id="KW-1185">Reference proteome</keyword>
<name>A0A0C2FLT9_9ACTN</name>
<organism evidence="2 3">
    <name type="scientific">Streptomonospora alba</name>
    <dbReference type="NCBI Taxonomy" id="183763"/>
    <lineage>
        <taxon>Bacteria</taxon>
        <taxon>Bacillati</taxon>
        <taxon>Actinomycetota</taxon>
        <taxon>Actinomycetes</taxon>
        <taxon>Streptosporangiales</taxon>
        <taxon>Nocardiopsidaceae</taxon>
        <taxon>Streptomonospora</taxon>
    </lineage>
</organism>